<dbReference type="HOGENOM" id="CLU_931815_0_0_1"/>
<dbReference type="EnsemblPlants" id="OB10G10140.1">
    <property type="protein sequence ID" value="OB10G10140.1"/>
    <property type="gene ID" value="OB10G10140"/>
</dbReference>
<name>J3N0G6_ORYBR</name>
<dbReference type="AlphaFoldDB" id="J3N0G6"/>
<reference evidence="1" key="2">
    <citation type="submission" date="2013-04" db="UniProtKB">
        <authorList>
            <consortium name="EnsemblPlants"/>
        </authorList>
    </citation>
    <scope>IDENTIFICATION</scope>
</reference>
<keyword evidence="2" id="KW-1185">Reference proteome</keyword>
<dbReference type="Proteomes" id="UP000006038">
    <property type="component" value="Chromosome 10"/>
</dbReference>
<accession>J3N0G6</accession>
<evidence type="ECO:0000313" key="2">
    <source>
        <dbReference type="Proteomes" id="UP000006038"/>
    </source>
</evidence>
<protein>
    <submittedName>
        <fullName evidence="1">Uncharacterized protein</fullName>
    </submittedName>
</protein>
<dbReference type="Gramene" id="OB10G10140.1">
    <property type="protein sequence ID" value="OB10G10140.1"/>
    <property type="gene ID" value="OB10G10140"/>
</dbReference>
<reference evidence="1" key="1">
    <citation type="journal article" date="2013" name="Nat. Commun.">
        <title>Whole-genome sequencing of Oryza brachyantha reveals mechanisms underlying Oryza genome evolution.</title>
        <authorList>
            <person name="Chen J."/>
            <person name="Huang Q."/>
            <person name="Gao D."/>
            <person name="Wang J."/>
            <person name="Lang Y."/>
            <person name="Liu T."/>
            <person name="Li B."/>
            <person name="Bai Z."/>
            <person name="Luis Goicoechea J."/>
            <person name="Liang C."/>
            <person name="Chen C."/>
            <person name="Zhang W."/>
            <person name="Sun S."/>
            <person name="Liao Y."/>
            <person name="Zhang X."/>
            <person name="Yang L."/>
            <person name="Song C."/>
            <person name="Wang M."/>
            <person name="Shi J."/>
            <person name="Liu G."/>
            <person name="Liu J."/>
            <person name="Zhou H."/>
            <person name="Zhou W."/>
            <person name="Yu Q."/>
            <person name="An N."/>
            <person name="Chen Y."/>
            <person name="Cai Q."/>
            <person name="Wang B."/>
            <person name="Liu B."/>
            <person name="Min J."/>
            <person name="Huang Y."/>
            <person name="Wu H."/>
            <person name="Li Z."/>
            <person name="Zhang Y."/>
            <person name="Yin Y."/>
            <person name="Song W."/>
            <person name="Jiang J."/>
            <person name="Jackson S.A."/>
            <person name="Wing R.A."/>
            <person name="Wang J."/>
            <person name="Chen M."/>
        </authorList>
    </citation>
    <scope>NUCLEOTIDE SEQUENCE [LARGE SCALE GENOMIC DNA]</scope>
    <source>
        <strain evidence="1">cv. IRGC 101232</strain>
    </source>
</reference>
<proteinExistence type="predicted"/>
<organism evidence="1">
    <name type="scientific">Oryza brachyantha</name>
    <name type="common">malo sina</name>
    <dbReference type="NCBI Taxonomy" id="4533"/>
    <lineage>
        <taxon>Eukaryota</taxon>
        <taxon>Viridiplantae</taxon>
        <taxon>Streptophyta</taxon>
        <taxon>Embryophyta</taxon>
        <taxon>Tracheophyta</taxon>
        <taxon>Spermatophyta</taxon>
        <taxon>Magnoliopsida</taxon>
        <taxon>Liliopsida</taxon>
        <taxon>Poales</taxon>
        <taxon>Poaceae</taxon>
        <taxon>BOP clade</taxon>
        <taxon>Oryzoideae</taxon>
        <taxon>Oryzeae</taxon>
        <taxon>Oryzinae</taxon>
        <taxon>Oryza</taxon>
    </lineage>
</organism>
<evidence type="ECO:0000313" key="1">
    <source>
        <dbReference type="EnsemblPlants" id="OB10G10140.1"/>
    </source>
</evidence>
<sequence length="299" mass="33165">MSIDIEGMFNQLSLSCGHTALNRRPDAKIKNFFEVILAKGYGSLKSYDHNNRDYCISRDVCQAPKPERPFGAFRVAMCACRRLEMKMIFRKFVFDFIDFVFVSVFKYRSRKRLRCFPTVFIPTGGTTLAEDVSEEPGKVVQVGLVTTPPGSPEAKRCASVDADCSPAHLPGEDDRYVGTELVGFSEPGTTSPVASSSTSNSVDCTVPAPALHWPLPCHFLPKNNIVTYSDLPVTRIKQPMSLASLFHTKASNGVRSPIAFAGTRLSKYTVWRTASPENLPSTDIPFRACLDAREKKPRK</sequence>